<dbReference type="PROSITE" id="PS00409">
    <property type="entry name" value="PROKAR_NTER_METHYL"/>
    <property type="match status" value="1"/>
</dbReference>
<keyword evidence="2" id="KW-0488">Methylation</keyword>
<dbReference type="PANTHER" id="PTHR30093">
    <property type="entry name" value="GENERAL SECRETION PATHWAY PROTEIN G"/>
    <property type="match status" value="1"/>
</dbReference>
<comment type="caution">
    <text evidence="7">The sequence shown here is derived from an EMBL/GenBank/DDBJ whole genome shotgun (WGS) entry which is preliminary data.</text>
</comment>
<evidence type="ECO:0008006" key="9">
    <source>
        <dbReference type="Google" id="ProtNLM"/>
    </source>
</evidence>
<evidence type="ECO:0000256" key="6">
    <source>
        <dbReference type="SAM" id="Phobius"/>
    </source>
</evidence>
<evidence type="ECO:0000256" key="4">
    <source>
        <dbReference type="ARBA" id="ARBA00022989"/>
    </source>
</evidence>
<gene>
    <name evidence="7" type="ORF">UT19_C0015G0011</name>
</gene>
<dbReference type="InterPro" id="IPR045584">
    <property type="entry name" value="Pilin-like"/>
</dbReference>
<dbReference type="AlphaFoldDB" id="A0A0G0LZ13"/>
<keyword evidence="4 6" id="KW-1133">Transmembrane helix</keyword>
<dbReference type="GO" id="GO:0015627">
    <property type="term" value="C:type II protein secretion system complex"/>
    <property type="evidence" value="ECO:0007669"/>
    <property type="project" value="InterPro"/>
</dbReference>
<proteinExistence type="predicted"/>
<evidence type="ECO:0000256" key="3">
    <source>
        <dbReference type="ARBA" id="ARBA00022692"/>
    </source>
</evidence>
<dbReference type="PANTHER" id="PTHR30093:SF44">
    <property type="entry name" value="TYPE II SECRETION SYSTEM CORE PROTEIN G"/>
    <property type="match status" value="1"/>
</dbReference>
<keyword evidence="5 6" id="KW-0472">Membrane</keyword>
<sequence length="186" mass="20428">MRITEIGNWKSQHRSVRDRLEIWKDGLPRINALTTRTRSIREKVSSVRGFTLLELLIVMAILGVLAGVVVVQIGPASQQRARDTIRRNDIKQYQTAIEIYANKNNGNYPTAGNLSTLCGASILNLTGSLCRNDPNSGDYEVSSAVTGYQIWATLEYKPGGTQMYFISCSNGLSGDDDTEPSGTCPL</sequence>
<organism evidence="7 8">
    <name type="scientific">Candidatus Woesebacteria bacterium GW2011_GWB1_39_10b</name>
    <dbReference type="NCBI Taxonomy" id="1618573"/>
    <lineage>
        <taxon>Bacteria</taxon>
        <taxon>Candidatus Woeseibacteriota</taxon>
    </lineage>
</organism>
<dbReference type="STRING" id="1618573.UT19_C0015G0011"/>
<evidence type="ECO:0000256" key="2">
    <source>
        <dbReference type="ARBA" id="ARBA00022481"/>
    </source>
</evidence>
<name>A0A0G0LZ13_9BACT</name>
<reference evidence="7 8" key="1">
    <citation type="journal article" date="2015" name="Nature">
        <title>rRNA introns, odd ribosomes, and small enigmatic genomes across a large radiation of phyla.</title>
        <authorList>
            <person name="Brown C.T."/>
            <person name="Hug L.A."/>
            <person name="Thomas B.C."/>
            <person name="Sharon I."/>
            <person name="Castelle C.J."/>
            <person name="Singh A."/>
            <person name="Wilkins M.J."/>
            <person name="Williams K.H."/>
            <person name="Banfield J.F."/>
        </authorList>
    </citation>
    <scope>NUCLEOTIDE SEQUENCE [LARGE SCALE GENOMIC DNA]</scope>
</reference>
<dbReference type="InterPro" id="IPR012902">
    <property type="entry name" value="N_methyl_site"/>
</dbReference>
<comment type="subcellular location">
    <subcellularLocation>
        <location evidence="1">Membrane</location>
        <topology evidence="1">Single-pass membrane protein</topology>
    </subcellularLocation>
</comment>
<evidence type="ECO:0000313" key="7">
    <source>
        <dbReference type="EMBL" id="KKQ93250.1"/>
    </source>
</evidence>
<evidence type="ECO:0000256" key="1">
    <source>
        <dbReference type="ARBA" id="ARBA00004167"/>
    </source>
</evidence>
<dbReference type="PATRIC" id="fig|1618573.3.peg.871"/>
<keyword evidence="3 6" id="KW-0812">Transmembrane</keyword>
<dbReference type="PRINTS" id="PR00813">
    <property type="entry name" value="BCTERIALGSPG"/>
</dbReference>
<dbReference type="Proteomes" id="UP000034932">
    <property type="component" value="Unassembled WGS sequence"/>
</dbReference>
<dbReference type="NCBIfam" id="TIGR02532">
    <property type="entry name" value="IV_pilin_GFxxxE"/>
    <property type="match status" value="1"/>
</dbReference>
<evidence type="ECO:0000256" key="5">
    <source>
        <dbReference type="ARBA" id="ARBA00023136"/>
    </source>
</evidence>
<dbReference type="SUPFAM" id="SSF54523">
    <property type="entry name" value="Pili subunits"/>
    <property type="match status" value="1"/>
</dbReference>
<dbReference type="GO" id="GO:0015628">
    <property type="term" value="P:protein secretion by the type II secretion system"/>
    <property type="evidence" value="ECO:0007669"/>
    <property type="project" value="InterPro"/>
</dbReference>
<protein>
    <recommendedName>
        <fullName evidence="9">General secretion pathway protein G</fullName>
    </recommendedName>
</protein>
<dbReference type="Gene3D" id="3.30.700.10">
    <property type="entry name" value="Glycoprotein, Type 4 Pilin"/>
    <property type="match status" value="1"/>
</dbReference>
<feature type="transmembrane region" description="Helical" evidence="6">
    <location>
        <begin position="50"/>
        <end position="73"/>
    </location>
</feature>
<dbReference type="InterPro" id="IPR000983">
    <property type="entry name" value="Bac_GSPG_pilin"/>
</dbReference>
<dbReference type="EMBL" id="LBVW01000015">
    <property type="protein sequence ID" value="KKQ93250.1"/>
    <property type="molecule type" value="Genomic_DNA"/>
</dbReference>
<dbReference type="Pfam" id="PF07963">
    <property type="entry name" value="N_methyl"/>
    <property type="match status" value="1"/>
</dbReference>
<accession>A0A0G0LZ13</accession>
<evidence type="ECO:0000313" key="8">
    <source>
        <dbReference type="Proteomes" id="UP000034932"/>
    </source>
</evidence>
<dbReference type="GO" id="GO:0016020">
    <property type="term" value="C:membrane"/>
    <property type="evidence" value="ECO:0007669"/>
    <property type="project" value="UniProtKB-SubCell"/>
</dbReference>